<feature type="non-terminal residue" evidence="1">
    <location>
        <position position="1"/>
    </location>
</feature>
<keyword evidence="2" id="KW-1185">Reference proteome</keyword>
<evidence type="ECO:0000313" key="1">
    <source>
        <dbReference type="EMBL" id="EWS72113.1"/>
    </source>
</evidence>
<dbReference type="GeneID" id="24441614"/>
<proteinExistence type="predicted"/>
<dbReference type="KEGG" id="tet:TTHERM_001075589"/>
<gene>
    <name evidence="1" type="ORF">TTHERM_001075589</name>
</gene>
<dbReference type="Gene3D" id="3.40.630.30">
    <property type="match status" value="1"/>
</dbReference>
<sequence>KTFIKINQKNIEYYKMKKINPLLSQIIQNNQRISVAPLFKLAKLQEQALQIVCKIFSSLEPITIEVNATQDDVYKATKDIFKSSLQHSSIAYTPHDDKILGVVVSSDVFQIQKLSDEDVNELPNSMQSVFSLLNICSEKFYHKKQIEKQKLLENQILSQMMIAVLPEAAGMNLGVNILQHNLQMAQINKFQMAKVECTSKKSAQLGLKLDYEIIDEVYYQNVSIGDENNFCWKDVPTKYNEEKLTILSKQIKDFNSDKYNFNKQNILQFLF</sequence>
<dbReference type="AlphaFoldDB" id="W7X6V0"/>
<accession>W7X6V0</accession>
<name>W7X6V0_TETTS</name>
<organism evidence="1 2">
    <name type="scientific">Tetrahymena thermophila (strain SB210)</name>
    <dbReference type="NCBI Taxonomy" id="312017"/>
    <lineage>
        <taxon>Eukaryota</taxon>
        <taxon>Sar</taxon>
        <taxon>Alveolata</taxon>
        <taxon>Ciliophora</taxon>
        <taxon>Intramacronucleata</taxon>
        <taxon>Oligohymenophorea</taxon>
        <taxon>Hymenostomatida</taxon>
        <taxon>Tetrahymenina</taxon>
        <taxon>Tetrahymenidae</taxon>
        <taxon>Tetrahymena</taxon>
    </lineage>
</organism>
<reference evidence="2" key="1">
    <citation type="journal article" date="2006" name="PLoS Biol.">
        <title>Macronuclear genome sequence of the ciliate Tetrahymena thermophila, a model eukaryote.</title>
        <authorList>
            <person name="Eisen J.A."/>
            <person name="Coyne R.S."/>
            <person name="Wu M."/>
            <person name="Wu D."/>
            <person name="Thiagarajan M."/>
            <person name="Wortman J.R."/>
            <person name="Badger J.H."/>
            <person name="Ren Q."/>
            <person name="Amedeo P."/>
            <person name="Jones K.M."/>
            <person name="Tallon L.J."/>
            <person name="Delcher A.L."/>
            <person name="Salzberg S.L."/>
            <person name="Silva J.C."/>
            <person name="Haas B.J."/>
            <person name="Majoros W.H."/>
            <person name="Farzad M."/>
            <person name="Carlton J.M."/>
            <person name="Smith R.K. Jr."/>
            <person name="Garg J."/>
            <person name="Pearlman R.E."/>
            <person name="Karrer K.M."/>
            <person name="Sun L."/>
            <person name="Manning G."/>
            <person name="Elde N.C."/>
            <person name="Turkewitz A.P."/>
            <person name="Asai D.J."/>
            <person name="Wilkes D.E."/>
            <person name="Wang Y."/>
            <person name="Cai H."/>
            <person name="Collins K."/>
            <person name="Stewart B.A."/>
            <person name="Lee S.R."/>
            <person name="Wilamowska K."/>
            <person name="Weinberg Z."/>
            <person name="Ruzzo W.L."/>
            <person name="Wloga D."/>
            <person name="Gaertig J."/>
            <person name="Frankel J."/>
            <person name="Tsao C.-C."/>
            <person name="Gorovsky M.A."/>
            <person name="Keeling P.J."/>
            <person name="Waller R.F."/>
            <person name="Patron N.J."/>
            <person name="Cherry J.M."/>
            <person name="Stover N.A."/>
            <person name="Krieger C.J."/>
            <person name="del Toro C."/>
            <person name="Ryder H.F."/>
            <person name="Williamson S.C."/>
            <person name="Barbeau R.A."/>
            <person name="Hamilton E.P."/>
            <person name="Orias E."/>
        </authorList>
    </citation>
    <scope>NUCLEOTIDE SEQUENCE [LARGE SCALE GENOMIC DNA]</scope>
    <source>
        <strain evidence="2">SB210</strain>
    </source>
</reference>
<dbReference type="InParanoid" id="W7X6V0"/>
<dbReference type="RefSeq" id="XP_012655347.1">
    <property type="nucleotide sequence ID" value="XM_012799893.1"/>
</dbReference>
<evidence type="ECO:0000313" key="2">
    <source>
        <dbReference type="Proteomes" id="UP000009168"/>
    </source>
</evidence>
<protein>
    <submittedName>
        <fullName evidence="1">RNase H family protein</fullName>
    </submittedName>
</protein>
<dbReference type="EMBL" id="GG662480">
    <property type="protein sequence ID" value="EWS72113.1"/>
    <property type="molecule type" value="Genomic_DNA"/>
</dbReference>
<dbReference type="Proteomes" id="UP000009168">
    <property type="component" value="Unassembled WGS sequence"/>
</dbReference>